<gene>
    <name evidence="5" type="ORF">ACFPTO_08425</name>
</gene>
<dbReference type="RefSeq" id="WP_377710794.1">
    <property type="nucleotide sequence ID" value="NZ_JBHSMP010000011.1"/>
</dbReference>
<dbReference type="Pfam" id="PF00202">
    <property type="entry name" value="Aminotran_3"/>
    <property type="match status" value="1"/>
</dbReference>
<keyword evidence="5" id="KW-0032">Aminotransferase</keyword>
<evidence type="ECO:0000256" key="3">
    <source>
        <dbReference type="ARBA" id="ARBA00022898"/>
    </source>
</evidence>
<dbReference type="InterPro" id="IPR015422">
    <property type="entry name" value="PyrdxlP-dep_Trfase_small"/>
</dbReference>
<keyword evidence="5" id="KW-0808">Transferase</keyword>
<comment type="cofactor">
    <cofactor evidence="1">
        <name>pyridoxal 5'-phosphate</name>
        <dbReference type="ChEBI" id="CHEBI:597326"/>
    </cofactor>
</comment>
<comment type="caution">
    <text evidence="5">The sequence shown here is derived from an EMBL/GenBank/DDBJ whole genome shotgun (WGS) entry which is preliminary data.</text>
</comment>
<dbReference type="InterPro" id="IPR015424">
    <property type="entry name" value="PyrdxlP-dep_Trfase"/>
</dbReference>
<dbReference type="GO" id="GO:0008483">
    <property type="term" value="F:transaminase activity"/>
    <property type="evidence" value="ECO:0007669"/>
    <property type="project" value="UniProtKB-KW"/>
</dbReference>
<dbReference type="EMBL" id="JBHSMP010000011">
    <property type="protein sequence ID" value="MFC5428826.1"/>
    <property type="molecule type" value="Genomic_DNA"/>
</dbReference>
<proteinExistence type="inferred from homology"/>
<evidence type="ECO:0000256" key="2">
    <source>
        <dbReference type="ARBA" id="ARBA00008954"/>
    </source>
</evidence>
<comment type="similarity">
    <text evidence="2 4">Belongs to the class-III pyridoxal-phosphate-dependent aminotransferase family.</text>
</comment>
<name>A0ABW0J7B6_9BURK</name>
<dbReference type="Gene3D" id="3.40.640.10">
    <property type="entry name" value="Type I PLP-dependent aspartate aminotransferase-like (Major domain)"/>
    <property type="match status" value="1"/>
</dbReference>
<dbReference type="PANTHER" id="PTHR43094">
    <property type="entry name" value="AMINOTRANSFERASE"/>
    <property type="match status" value="1"/>
</dbReference>
<accession>A0ABW0J7B6</accession>
<keyword evidence="3 4" id="KW-0663">Pyridoxal phosphate</keyword>
<evidence type="ECO:0000256" key="4">
    <source>
        <dbReference type="RuleBase" id="RU003560"/>
    </source>
</evidence>
<sequence length="432" mass="46033">MSISGTRNALLGRSPGQGLPRIVSSRGHEIVGQSGEQYLDAISGAYAAILGYSLCSVTTAMYAAAARLPYVHNARFDSCESVALANLLSELGGSAGYQVYLSVSGADGVEAALRIAAAYGEVRGRSYQRQWAALPNSYHGSSGFALSTTGHAAARGRYELELKRITRLDLLRWVRTPRGFDADWTTDRAEIERAIGKDIGVVILEPMLGNAAGCVEMPDSTLAAIAAVCRERDIVLISDEVSVGMWRTDGLSLSQSKGVDPDIIVLGKALTAGLFPLSAVLVSPRIALALQGKANLLGHTHAAHPIGCAVALDVLRHLTLPRFQSDVEGLKDAFATRLADLLRLERVRAIRGRGLMYSVCLNTPEDETVSGPIGERLYAACLSRGLLVMPGEVRGTDGVRVSDHITLAPAFNMPVRTLNHVVHVLTDALAEL</sequence>
<evidence type="ECO:0000313" key="6">
    <source>
        <dbReference type="Proteomes" id="UP001596103"/>
    </source>
</evidence>
<dbReference type="InterPro" id="IPR005814">
    <property type="entry name" value="Aminotrans_3"/>
</dbReference>
<dbReference type="InterPro" id="IPR015421">
    <property type="entry name" value="PyrdxlP-dep_Trfase_major"/>
</dbReference>
<dbReference type="PROSITE" id="PS00600">
    <property type="entry name" value="AA_TRANSFER_CLASS_3"/>
    <property type="match status" value="1"/>
</dbReference>
<protein>
    <submittedName>
        <fullName evidence="5">Aminotransferase class III-fold pyridoxal phosphate-dependent enzyme</fullName>
    </submittedName>
</protein>
<dbReference type="SUPFAM" id="SSF53383">
    <property type="entry name" value="PLP-dependent transferases"/>
    <property type="match status" value="1"/>
</dbReference>
<dbReference type="PANTHER" id="PTHR43094:SF1">
    <property type="entry name" value="AMINOTRANSFERASE CLASS-III"/>
    <property type="match status" value="1"/>
</dbReference>
<evidence type="ECO:0000256" key="1">
    <source>
        <dbReference type="ARBA" id="ARBA00001933"/>
    </source>
</evidence>
<reference evidence="6" key="1">
    <citation type="journal article" date="2019" name="Int. J. Syst. Evol. Microbiol.">
        <title>The Global Catalogue of Microorganisms (GCM) 10K type strain sequencing project: providing services to taxonomists for standard genome sequencing and annotation.</title>
        <authorList>
            <consortium name="The Broad Institute Genomics Platform"/>
            <consortium name="The Broad Institute Genome Sequencing Center for Infectious Disease"/>
            <person name="Wu L."/>
            <person name="Ma J."/>
        </authorList>
    </citation>
    <scope>NUCLEOTIDE SEQUENCE [LARGE SCALE GENOMIC DNA]</scope>
    <source>
        <strain evidence="6">CCUG 56042</strain>
    </source>
</reference>
<evidence type="ECO:0000313" key="5">
    <source>
        <dbReference type="EMBL" id="MFC5428826.1"/>
    </source>
</evidence>
<organism evidence="5 6">
    <name type="scientific">Paraburkholderia denitrificans</name>
    <dbReference type="NCBI Taxonomy" id="694025"/>
    <lineage>
        <taxon>Bacteria</taxon>
        <taxon>Pseudomonadati</taxon>
        <taxon>Pseudomonadota</taxon>
        <taxon>Betaproteobacteria</taxon>
        <taxon>Burkholderiales</taxon>
        <taxon>Burkholderiaceae</taxon>
        <taxon>Paraburkholderia</taxon>
    </lineage>
</organism>
<dbReference type="InterPro" id="IPR049704">
    <property type="entry name" value="Aminotrans_3_PPA_site"/>
</dbReference>
<keyword evidence="6" id="KW-1185">Reference proteome</keyword>
<dbReference type="Proteomes" id="UP001596103">
    <property type="component" value="Unassembled WGS sequence"/>
</dbReference>
<dbReference type="Gene3D" id="3.90.1150.10">
    <property type="entry name" value="Aspartate Aminotransferase, domain 1"/>
    <property type="match status" value="1"/>
</dbReference>